<feature type="domain" description="Type II/III secretion system secretin-like" evidence="2">
    <location>
        <begin position="418"/>
        <end position="569"/>
    </location>
</feature>
<proteinExistence type="predicted"/>
<sequence>MRFSMLALSLGLTIGVVGCTTPNGQYTTTTKRHSQEVADWQKQMEAPRESRVRITDTPNVGERIELERHRWLRDKKVTLNPSRGQTGITAHTIAQMLREQGIAVMSTLALEGYRYNGFGVNGIDGVSAMRMLFGPMGLDYEVSDEGNYVVIMPNRARTFYVKLGERVTEYSSGSMTGNIGTEGGGSSGGSSGTGSESTSLGVSTGLDTGTGKVTIEGDFWKNINEELQALMTQCIPNSVAPSSIPTMANLPGLAGITGMPAAGAGPSGGAFGAQLGAMANIQQPDSGSASQYCSPQQIGQATVNPSTGAITIQAPHWVAESVANYIDNIKNDNGVTLIYEGMLIAVTTSKDRQEGVDMAGFASFASGELGLAVTNNALGGVTVSPSGVAAPGGDAIAGSLIGIQKLTGNPAQAFLAYLEANAEFSVMQRPRVAVTNGVPGEFGQYDTLFYNQISQDTASGTGEGSVVGTRNELVPFKVGNLLRIVPYFDATTGYVRSPITFSQSVQTGIFESVQYITGSDGEIQSIPSVIPLIRDSNYSGEVLMRDGDMMIIGGQISESSDSSGSGIPGYNANNNPFSAFMGQKKFSDSKSTYYLALTLRVNK</sequence>
<dbReference type="AlphaFoldDB" id="A0A0F9TZW8"/>
<evidence type="ECO:0000256" key="1">
    <source>
        <dbReference type="SAM" id="MobiDB-lite"/>
    </source>
</evidence>
<feature type="region of interest" description="Disordered" evidence="1">
    <location>
        <begin position="172"/>
        <end position="207"/>
    </location>
</feature>
<dbReference type="GO" id="GO:0009306">
    <property type="term" value="P:protein secretion"/>
    <property type="evidence" value="ECO:0007669"/>
    <property type="project" value="InterPro"/>
</dbReference>
<organism evidence="3">
    <name type="scientific">marine sediment metagenome</name>
    <dbReference type="NCBI Taxonomy" id="412755"/>
    <lineage>
        <taxon>unclassified sequences</taxon>
        <taxon>metagenomes</taxon>
        <taxon>ecological metagenomes</taxon>
    </lineage>
</organism>
<feature type="compositionally biased region" description="Low complexity" evidence="1">
    <location>
        <begin position="193"/>
        <end position="205"/>
    </location>
</feature>
<dbReference type="Pfam" id="PF00263">
    <property type="entry name" value="Secretin"/>
    <property type="match status" value="1"/>
</dbReference>
<name>A0A0F9TZW8_9ZZZZ</name>
<feature type="compositionally biased region" description="Gly residues" evidence="1">
    <location>
        <begin position="180"/>
        <end position="192"/>
    </location>
</feature>
<dbReference type="InterPro" id="IPR004846">
    <property type="entry name" value="T2SS/T3SS_dom"/>
</dbReference>
<dbReference type="EMBL" id="LAZR01000228">
    <property type="protein sequence ID" value="KKN80582.1"/>
    <property type="molecule type" value="Genomic_DNA"/>
</dbReference>
<protein>
    <recommendedName>
        <fullName evidence="2">Type II/III secretion system secretin-like domain-containing protein</fullName>
    </recommendedName>
</protein>
<gene>
    <name evidence="3" type="ORF">LCGC14_0328010</name>
</gene>
<comment type="caution">
    <text evidence="3">The sequence shown here is derived from an EMBL/GenBank/DDBJ whole genome shotgun (WGS) entry which is preliminary data.</text>
</comment>
<accession>A0A0F9TZW8</accession>
<reference evidence="3" key="1">
    <citation type="journal article" date="2015" name="Nature">
        <title>Complex archaea that bridge the gap between prokaryotes and eukaryotes.</title>
        <authorList>
            <person name="Spang A."/>
            <person name="Saw J.H."/>
            <person name="Jorgensen S.L."/>
            <person name="Zaremba-Niedzwiedzka K."/>
            <person name="Martijn J."/>
            <person name="Lind A.E."/>
            <person name="van Eijk R."/>
            <person name="Schleper C."/>
            <person name="Guy L."/>
            <person name="Ettema T.J."/>
        </authorList>
    </citation>
    <scope>NUCLEOTIDE SEQUENCE</scope>
</reference>
<evidence type="ECO:0000259" key="2">
    <source>
        <dbReference type="Pfam" id="PF00263"/>
    </source>
</evidence>
<evidence type="ECO:0000313" key="3">
    <source>
        <dbReference type="EMBL" id="KKN80582.1"/>
    </source>
</evidence>
<dbReference type="PROSITE" id="PS51257">
    <property type="entry name" value="PROKAR_LIPOPROTEIN"/>
    <property type="match status" value="1"/>
</dbReference>